<reference evidence="1" key="2">
    <citation type="submission" date="2021-09" db="EMBL/GenBank/DDBJ databases">
        <authorList>
            <person name="Gilroy R."/>
        </authorList>
    </citation>
    <scope>NUCLEOTIDE SEQUENCE</scope>
    <source>
        <strain evidence="1">6966</strain>
    </source>
</reference>
<dbReference type="Proteomes" id="UP000742098">
    <property type="component" value="Unassembled WGS sequence"/>
</dbReference>
<dbReference type="AlphaFoldDB" id="A0A921KXT8"/>
<protein>
    <submittedName>
        <fullName evidence="1">Uncharacterized protein</fullName>
    </submittedName>
</protein>
<reference evidence="1" key="1">
    <citation type="journal article" date="2021" name="PeerJ">
        <title>Extensive microbial diversity within the chicken gut microbiome revealed by metagenomics and culture.</title>
        <authorList>
            <person name="Gilroy R."/>
            <person name="Ravi A."/>
            <person name="Getino M."/>
            <person name="Pursley I."/>
            <person name="Horton D.L."/>
            <person name="Alikhan N.F."/>
            <person name="Baker D."/>
            <person name="Gharbi K."/>
            <person name="Hall N."/>
            <person name="Watson M."/>
            <person name="Adriaenssens E.M."/>
            <person name="Foster-Nyarko E."/>
            <person name="Jarju S."/>
            <person name="Secka A."/>
            <person name="Antonio M."/>
            <person name="Oren A."/>
            <person name="Chaudhuri R.R."/>
            <person name="La Ragione R."/>
            <person name="Hildebrand F."/>
            <person name="Pallen M.J."/>
        </authorList>
    </citation>
    <scope>NUCLEOTIDE SEQUENCE</scope>
    <source>
        <strain evidence="1">6966</strain>
    </source>
</reference>
<comment type="caution">
    <text evidence="1">The sequence shown here is derived from an EMBL/GenBank/DDBJ whole genome shotgun (WGS) entry which is preliminary data.</text>
</comment>
<gene>
    <name evidence="1" type="ORF">K8V05_04950</name>
</gene>
<accession>A0A921KXT8</accession>
<organism evidence="1 2">
    <name type="scientific">Butyricimonas virosa</name>
    <dbReference type="NCBI Taxonomy" id="544645"/>
    <lineage>
        <taxon>Bacteria</taxon>
        <taxon>Pseudomonadati</taxon>
        <taxon>Bacteroidota</taxon>
        <taxon>Bacteroidia</taxon>
        <taxon>Bacteroidales</taxon>
        <taxon>Odoribacteraceae</taxon>
        <taxon>Butyricimonas</taxon>
    </lineage>
</organism>
<evidence type="ECO:0000313" key="1">
    <source>
        <dbReference type="EMBL" id="HJF70085.1"/>
    </source>
</evidence>
<dbReference type="EMBL" id="DYVS01000085">
    <property type="protein sequence ID" value="HJF70085.1"/>
    <property type="molecule type" value="Genomic_DNA"/>
</dbReference>
<feature type="non-terminal residue" evidence="1">
    <location>
        <position position="157"/>
    </location>
</feature>
<sequence length="157" mass="17726">MKLKGVITGDIVQSSKIEPTRRQLLIDCIQKIADEAGKWGKIKVEIFRGDSFQAVIDDVEQSLKIAILFRAGLQGFTPEKEFTKWDARIALGIGSIDFYQDHSIVESDGEAFRNSGREFDRLEKSDRLALKTPWDDLNNEFKISTAFADNVISGWTV</sequence>
<proteinExistence type="predicted"/>
<evidence type="ECO:0000313" key="2">
    <source>
        <dbReference type="Proteomes" id="UP000742098"/>
    </source>
</evidence>
<name>A0A921KXT8_9BACT</name>